<proteinExistence type="predicted"/>
<evidence type="ECO:0000313" key="2">
    <source>
        <dbReference type="EMBL" id="PYC76365.1"/>
    </source>
</evidence>
<dbReference type="AlphaFoldDB" id="A0A2V4MY19"/>
<evidence type="ECO:0000256" key="1">
    <source>
        <dbReference type="SAM" id="MobiDB-lite"/>
    </source>
</evidence>
<gene>
    <name evidence="2" type="ORF">C7C46_22235</name>
</gene>
<accession>A0A2V4MY19</accession>
<feature type="non-terminal residue" evidence="2">
    <location>
        <position position="1"/>
    </location>
</feature>
<reference evidence="2 3" key="1">
    <citation type="submission" date="2018-03" db="EMBL/GenBank/DDBJ databases">
        <title>Bioinformatic expansion and discovery of thiopeptide antibiotics.</title>
        <authorList>
            <person name="Schwalen C.J."/>
            <person name="Hudson G.A."/>
            <person name="Mitchell D.A."/>
        </authorList>
    </citation>
    <scope>NUCLEOTIDE SEQUENCE [LARGE SCALE GENOMIC DNA]</scope>
    <source>
        <strain evidence="2 3">ATCC 21389</strain>
    </source>
</reference>
<dbReference type="RefSeq" id="WP_110671668.1">
    <property type="nucleotide sequence ID" value="NZ_PYBW01000083.1"/>
</dbReference>
<comment type="caution">
    <text evidence="2">The sequence shown here is derived from an EMBL/GenBank/DDBJ whole genome shotgun (WGS) entry which is preliminary data.</text>
</comment>
<feature type="region of interest" description="Disordered" evidence="1">
    <location>
        <begin position="39"/>
        <end position="61"/>
    </location>
</feature>
<name>A0A2V4MY19_9ACTN</name>
<evidence type="ECO:0000313" key="3">
    <source>
        <dbReference type="Proteomes" id="UP000248039"/>
    </source>
</evidence>
<dbReference type="Proteomes" id="UP000248039">
    <property type="component" value="Unassembled WGS sequence"/>
</dbReference>
<keyword evidence="3" id="KW-1185">Reference proteome</keyword>
<organism evidence="2 3">
    <name type="scientific">Streptomyces tateyamensis</name>
    <dbReference type="NCBI Taxonomy" id="565073"/>
    <lineage>
        <taxon>Bacteria</taxon>
        <taxon>Bacillati</taxon>
        <taxon>Actinomycetota</taxon>
        <taxon>Actinomycetes</taxon>
        <taxon>Kitasatosporales</taxon>
        <taxon>Streptomycetaceae</taxon>
        <taxon>Streptomyces</taxon>
    </lineage>
</organism>
<dbReference type="EMBL" id="PYBW01000083">
    <property type="protein sequence ID" value="PYC76365.1"/>
    <property type="molecule type" value="Genomic_DNA"/>
</dbReference>
<sequence length="61" mass="6838">RMGNRVARVVKRKMSNFGVKRAKHRLWPQPTRNPAEAVSIAPHYRTAPINPPTKAPHGSEA</sequence>
<protein>
    <submittedName>
        <fullName evidence="2">Uncharacterized protein</fullName>
    </submittedName>
</protein>